<gene>
    <name evidence="2" type="ORF">METZ01_LOCUS180400</name>
</gene>
<evidence type="ECO:0000256" key="1">
    <source>
        <dbReference type="SAM" id="MobiDB-lite"/>
    </source>
</evidence>
<proteinExistence type="predicted"/>
<name>A0A382CN33_9ZZZZ</name>
<dbReference type="EMBL" id="UINC01035324">
    <property type="protein sequence ID" value="SVB27546.1"/>
    <property type="molecule type" value="Genomic_DNA"/>
</dbReference>
<accession>A0A382CN33</accession>
<protein>
    <submittedName>
        <fullName evidence="2">Uncharacterized protein</fullName>
    </submittedName>
</protein>
<organism evidence="2">
    <name type="scientific">marine metagenome</name>
    <dbReference type="NCBI Taxonomy" id="408172"/>
    <lineage>
        <taxon>unclassified sequences</taxon>
        <taxon>metagenomes</taxon>
        <taxon>ecological metagenomes</taxon>
    </lineage>
</organism>
<dbReference type="AlphaFoldDB" id="A0A382CN33"/>
<evidence type="ECO:0000313" key="2">
    <source>
        <dbReference type="EMBL" id="SVB27546.1"/>
    </source>
</evidence>
<sequence>MLQDGARRNNSLAPKGLGQDEKKAQLQALC</sequence>
<reference evidence="2" key="1">
    <citation type="submission" date="2018-05" db="EMBL/GenBank/DDBJ databases">
        <authorList>
            <person name="Lanie J.A."/>
            <person name="Ng W.-L."/>
            <person name="Kazmierczak K.M."/>
            <person name="Andrzejewski T.M."/>
            <person name="Davidsen T.M."/>
            <person name="Wayne K.J."/>
            <person name="Tettelin H."/>
            <person name="Glass J.I."/>
            <person name="Rusch D."/>
            <person name="Podicherti R."/>
            <person name="Tsui H.-C.T."/>
            <person name="Winkler M.E."/>
        </authorList>
    </citation>
    <scope>NUCLEOTIDE SEQUENCE</scope>
</reference>
<feature type="region of interest" description="Disordered" evidence="1">
    <location>
        <begin position="1"/>
        <end position="30"/>
    </location>
</feature>